<name>A0A2I0MMF7_COLLI</name>
<keyword evidence="1" id="KW-1017">Isopeptide bond</keyword>
<feature type="compositionally biased region" description="Low complexity" evidence="6">
    <location>
        <begin position="101"/>
        <end position="119"/>
    </location>
</feature>
<keyword evidence="2" id="KW-0597">Phosphoprotein</keyword>
<dbReference type="Proteomes" id="UP000053872">
    <property type="component" value="Unassembled WGS sequence"/>
</dbReference>
<keyword evidence="3" id="KW-0399">Innate immunity</keyword>
<keyword evidence="10" id="KW-1185">Reference proteome</keyword>
<keyword evidence="7" id="KW-0812">Transmembrane</keyword>
<evidence type="ECO:0000256" key="1">
    <source>
        <dbReference type="ARBA" id="ARBA00022499"/>
    </source>
</evidence>
<feature type="compositionally biased region" description="Low complexity" evidence="6">
    <location>
        <begin position="543"/>
        <end position="559"/>
    </location>
</feature>
<dbReference type="Pfam" id="PF16739">
    <property type="entry name" value="CARD_2"/>
    <property type="match status" value="1"/>
</dbReference>
<feature type="region of interest" description="Disordered" evidence="6">
    <location>
        <begin position="268"/>
        <end position="348"/>
    </location>
</feature>
<evidence type="ECO:0000256" key="5">
    <source>
        <dbReference type="ARBA" id="ARBA00022859"/>
    </source>
</evidence>
<evidence type="ECO:0000256" key="3">
    <source>
        <dbReference type="ARBA" id="ARBA00022588"/>
    </source>
</evidence>
<keyword evidence="7" id="KW-1133">Transmembrane helix</keyword>
<keyword evidence="5" id="KW-0391">Immunity</keyword>
<keyword evidence="7" id="KW-0472">Membrane</keyword>
<protein>
    <submittedName>
        <fullName evidence="9">Mitochondrial antiviral signaling protein</fullName>
    </submittedName>
</protein>
<dbReference type="GO" id="GO:0045087">
    <property type="term" value="P:innate immune response"/>
    <property type="evidence" value="ECO:0007669"/>
    <property type="project" value="UniProtKB-KW"/>
</dbReference>
<feature type="domain" description="Caspase recruitment" evidence="8">
    <location>
        <begin position="6"/>
        <end position="91"/>
    </location>
</feature>
<evidence type="ECO:0000256" key="2">
    <source>
        <dbReference type="ARBA" id="ARBA00022553"/>
    </source>
</evidence>
<evidence type="ECO:0000313" key="10">
    <source>
        <dbReference type="Proteomes" id="UP000053872"/>
    </source>
</evidence>
<dbReference type="InterPro" id="IPR011029">
    <property type="entry name" value="DEATH-like_dom_sf"/>
</dbReference>
<feature type="compositionally biased region" description="Low complexity" evidence="6">
    <location>
        <begin position="268"/>
        <end position="284"/>
    </location>
</feature>
<evidence type="ECO:0000256" key="7">
    <source>
        <dbReference type="SAM" id="Phobius"/>
    </source>
</evidence>
<feature type="region of interest" description="Disordered" evidence="6">
    <location>
        <begin position="95"/>
        <end position="236"/>
    </location>
</feature>
<dbReference type="Gene3D" id="1.10.533.10">
    <property type="entry name" value="Death Domain, Fas"/>
    <property type="match status" value="1"/>
</dbReference>
<feature type="compositionally biased region" description="Low complexity" evidence="6">
    <location>
        <begin position="437"/>
        <end position="449"/>
    </location>
</feature>
<evidence type="ECO:0000259" key="8">
    <source>
        <dbReference type="Pfam" id="PF16739"/>
    </source>
</evidence>
<proteinExistence type="predicted"/>
<dbReference type="InParanoid" id="A0A2I0MMF7"/>
<dbReference type="GO" id="GO:0005737">
    <property type="term" value="C:cytoplasm"/>
    <property type="evidence" value="ECO:0007669"/>
    <property type="project" value="UniProtKB-ARBA"/>
</dbReference>
<accession>A0A2I0MMF7</accession>
<evidence type="ECO:0000256" key="6">
    <source>
        <dbReference type="SAM" id="MobiDB-lite"/>
    </source>
</evidence>
<dbReference type="InterPro" id="IPR031964">
    <property type="entry name" value="CARD_dom"/>
</dbReference>
<feature type="region of interest" description="Disordered" evidence="6">
    <location>
        <begin position="399"/>
        <end position="419"/>
    </location>
</feature>
<feature type="compositionally biased region" description="Low complexity" evidence="6">
    <location>
        <begin position="148"/>
        <end position="160"/>
    </location>
</feature>
<keyword evidence="4" id="KW-0832">Ubl conjugation</keyword>
<evidence type="ECO:0000313" key="9">
    <source>
        <dbReference type="EMBL" id="PKK30862.1"/>
    </source>
</evidence>
<feature type="transmembrane region" description="Helical" evidence="7">
    <location>
        <begin position="610"/>
        <end position="630"/>
    </location>
</feature>
<evidence type="ECO:0000256" key="4">
    <source>
        <dbReference type="ARBA" id="ARBA00022843"/>
    </source>
</evidence>
<feature type="compositionally biased region" description="Basic and acidic residues" evidence="6">
    <location>
        <begin position="192"/>
        <end position="205"/>
    </location>
</feature>
<organism evidence="9 10">
    <name type="scientific">Columba livia</name>
    <name type="common">Rock dove</name>
    <dbReference type="NCBI Taxonomy" id="8932"/>
    <lineage>
        <taxon>Eukaryota</taxon>
        <taxon>Metazoa</taxon>
        <taxon>Chordata</taxon>
        <taxon>Craniata</taxon>
        <taxon>Vertebrata</taxon>
        <taxon>Euteleostomi</taxon>
        <taxon>Archelosauria</taxon>
        <taxon>Archosauria</taxon>
        <taxon>Dinosauria</taxon>
        <taxon>Saurischia</taxon>
        <taxon>Theropoda</taxon>
        <taxon>Coelurosauria</taxon>
        <taxon>Aves</taxon>
        <taxon>Neognathae</taxon>
        <taxon>Neoaves</taxon>
        <taxon>Columbimorphae</taxon>
        <taxon>Columbiformes</taxon>
        <taxon>Columbidae</taxon>
        <taxon>Columba</taxon>
    </lineage>
</organism>
<gene>
    <name evidence="9" type="primary">MAVS</name>
    <name evidence="9" type="ORF">A306_00003306</name>
</gene>
<feature type="region of interest" description="Disordered" evidence="6">
    <location>
        <begin position="437"/>
        <end position="559"/>
    </location>
</feature>
<sequence>MGFAEDKVYKYIIQNLGNFKNIRVASLADSLSCLTDADRDELHTREETRGSQATAYRFYQYLRCRQGWVQDLIAALRHNNAGDLADELQHVYDSWQPPPATASSPPAASAARPAVSIAAQTPSPGPNPVLGGPLAEQPCRDLPVGGHSPLLPDTTTTSTDLDARAPVQESLPKKLEQESPQPPPPGSTVYDRSSDGHDGEGHLPHPTEAVQVAAGPPRAGTVAVPSTTTSDQGRDWLSRQQHPVCVDNGRFGNANHLHRGAPGLGLGSSLLPKAAGAAGGPQQPRNEPEESFYMSTESPPRPEESAHSRGVQPPDSPPKQQAVPSSEHDGPPSSFVDVRSPLLIQQQFDAEQKRVEMLREHEADRDSSMETSTLVATLVPRDASLSCDTSLKPPVQEQYLPAGEAASGPRSVPTEEKVLPASTVPIPTVAGSFEVTSGRTTSRVSSATTIWAPCGSMEGDVEPSKPDVLLSTPGESPETAGRCPSSRGPSGHHSRSSGSLSFSSDPLLMSTDSSSSGETLSRVSLGCSAPADRENARKKEKPGASGDSSPPSSWASTSLGTHEVRVDHYPSTQLGAGSSLQDGENPLGNPPVFDSSEVVVPCVHSIRPSLSHLVGIAAISALAFLVYTRLRK</sequence>
<dbReference type="AlphaFoldDB" id="A0A2I0MMF7"/>
<reference evidence="9 10" key="1">
    <citation type="journal article" date="2013" name="Science">
        <title>Genomic diversity and evolution of the head crest in the rock pigeon.</title>
        <authorList>
            <person name="Shapiro M.D."/>
            <person name="Kronenberg Z."/>
            <person name="Li C."/>
            <person name="Domyan E.T."/>
            <person name="Pan H."/>
            <person name="Campbell M."/>
            <person name="Tan H."/>
            <person name="Huff C.D."/>
            <person name="Hu H."/>
            <person name="Vickrey A.I."/>
            <person name="Nielsen S.C."/>
            <person name="Stringham S.A."/>
            <person name="Hu H."/>
            <person name="Willerslev E."/>
            <person name="Gilbert M.T."/>
            <person name="Yandell M."/>
            <person name="Zhang G."/>
            <person name="Wang J."/>
        </authorList>
    </citation>
    <scope>NUCLEOTIDE SEQUENCE [LARGE SCALE GENOMIC DNA]</scope>
    <source>
        <tissue evidence="9">Blood</tissue>
    </source>
</reference>
<feature type="compositionally biased region" description="Low complexity" evidence="6">
    <location>
        <begin position="496"/>
        <end position="521"/>
    </location>
</feature>
<comment type="caution">
    <text evidence="9">The sequence shown here is derived from an EMBL/GenBank/DDBJ whole genome shotgun (WGS) entry which is preliminary data.</text>
</comment>
<dbReference type="EMBL" id="AKCR02000006">
    <property type="protein sequence ID" value="PKK30862.1"/>
    <property type="molecule type" value="Genomic_DNA"/>
</dbReference>
<dbReference type="STRING" id="8932.A0A2I0MMF7"/>